<evidence type="ECO:0000313" key="9">
    <source>
        <dbReference type="Ensembl" id="ENSONIP00000013999.2"/>
    </source>
</evidence>
<dbReference type="AlphaFoldDB" id="I3JYQ4"/>
<dbReference type="PANTHER" id="PTHR47695:SF5">
    <property type="entry name" value="DISABLED HOMOLOG 2"/>
    <property type="match status" value="1"/>
</dbReference>
<dbReference type="Pfam" id="PF21792">
    <property type="entry name" value="DAB2_SBM"/>
    <property type="match status" value="1"/>
</dbReference>
<dbReference type="GO" id="GO:0005737">
    <property type="term" value="C:cytoplasm"/>
    <property type="evidence" value="ECO:0007669"/>
    <property type="project" value="UniProtKB-SubCell"/>
</dbReference>
<feature type="domain" description="PID" evidence="8">
    <location>
        <begin position="63"/>
        <end position="196"/>
    </location>
</feature>
<keyword evidence="4" id="KW-0597">Phosphoprotein</keyword>
<dbReference type="SMART" id="SM00462">
    <property type="entry name" value="PTB"/>
    <property type="match status" value="1"/>
</dbReference>
<dbReference type="Proteomes" id="UP000005207">
    <property type="component" value="Linkage group LG7"/>
</dbReference>
<reference evidence="10" key="1">
    <citation type="submission" date="2012-01" db="EMBL/GenBank/DDBJ databases">
        <title>The Genome Sequence of Oreochromis niloticus (Nile Tilapia).</title>
        <authorList>
            <consortium name="Broad Institute Genome Assembly Team"/>
            <consortium name="Broad Institute Sequencing Platform"/>
            <person name="Di Palma F."/>
            <person name="Johnson J."/>
            <person name="Lander E.S."/>
            <person name="Lindblad-Toh K."/>
        </authorList>
    </citation>
    <scope>NUCLEOTIDE SEQUENCE [LARGE SCALE GENOMIC DNA]</scope>
</reference>
<evidence type="ECO:0000313" key="10">
    <source>
        <dbReference type="Proteomes" id="UP000005207"/>
    </source>
</evidence>
<dbReference type="GO" id="GO:0030154">
    <property type="term" value="P:cell differentiation"/>
    <property type="evidence" value="ECO:0007669"/>
    <property type="project" value="UniProtKB-KW"/>
</dbReference>
<dbReference type="GO" id="GO:0045807">
    <property type="term" value="P:positive regulation of endocytosis"/>
    <property type="evidence" value="ECO:0007669"/>
    <property type="project" value="TreeGrafter"/>
</dbReference>
<dbReference type="InterPro" id="IPR048559">
    <property type="entry name" value="DAB1/2_SBM"/>
</dbReference>
<keyword evidence="2" id="KW-0217">Developmental protein</keyword>
<dbReference type="HOGENOM" id="CLU_020747_1_0_1"/>
<evidence type="ECO:0000256" key="7">
    <source>
        <dbReference type="SAM" id="Phobius"/>
    </source>
</evidence>
<evidence type="ECO:0000256" key="2">
    <source>
        <dbReference type="ARBA" id="ARBA00022473"/>
    </source>
</evidence>
<gene>
    <name evidence="9" type="primary">DAB2</name>
    <name evidence="9" type="synonym">dab2</name>
</gene>
<dbReference type="OMA" id="IQAPNSA"/>
<dbReference type="FunFam" id="2.30.29.30:FF:000035">
    <property type="entry name" value="Disabled homolog 2 isoform 1"/>
    <property type="match status" value="1"/>
</dbReference>
<reference evidence="9" key="3">
    <citation type="submission" date="2025-09" db="UniProtKB">
        <authorList>
            <consortium name="Ensembl"/>
        </authorList>
    </citation>
    <scope>IDENTIFICATION</scope>
</reference>
<keyword evidence="7" id="KW-0812">Transmembrane</keyword>
<dbReference type="GeneTree" id="ENSGT00940000155567"/>
<name>I3JYQ4_ORENI</name>
<dbReference type="InterPro" id="IPR006020">
    <property type="entry name" value="PTB/PI_dom"/>
</dbReference>
<dbReference type="GO" id="GO:0035615">
    <property type="term" value="F:clathrin adaptor activity"/>
    <property type="evidence" value="ECO:0007669"/>
    <property type="project" value="TreeGrafter"/>
</dbReference>
<feature type="compositionally biased region" description="Basic and acidic residues" evidence="6">
    <location>
        <begin position="1"/>
        <end position="11"/>
    </location>
</feature>
<dbReference type="SUPFAM" id="SSF50729">
    <property type="entry name" value="PH domain-like"/>
    <property type="match status" value="1"/>
</dbReference>
<comment type="subcellular location">
    <subcellularLocation>
        <location evidence="1">Cytoplasm</location>
    </subcellularLocation>
</comment>
<dbReference type="PROSITE" id="PS01179">
    <property type="entry name" value="PID"/>
    <property type="match status" value="1"/>
</dbReference>
<dbReference type="GO" id="GO:0090090">
    <property type="term" value="P:negative regulation of canonical Wnt signaling pathway"/>
    <property type="evidence" value="ECO:0007669"/>
    <property type="project" value="TreeGrafter"/>
</dbReference>
<dbReference type="InterPro" id="IPR011993">
    <property type="entry name" value="PH-like_dom_sf"/>
</dbReference>
<reference evidence="9" key="2">
    <citation type="submission" date="2025-08" db="UniProtKB">
        <authorList>
            <consortium name="Ensembl"/>
        </authorList>
    </citation>
    <scope>IDENTIFICATION</scope>
</reference>
<dbReference type="GO" id="GO:0006898">
    <property type="term" value="P:receptor-mediated endocytosis"/>
    <property type="evidence" value="ECO:0007669"/>
    <property type="project" value="TreeGrafter"/>
</dbReference>
<evidence type="ECO:0000259" key="8">
    <source>
        <dbReference type="PROSITE" id="PS01179"/>
    </source>
</evidence>
<feature type="transmembrane region" description="Helical" evidence="7">
    <location>
        <begin position="574"/>
        <end position="593"/>
    </location>
</feature>
<keyword evidence="3" id="KW-0963">Cytoplasm</keyword>
<dbReference type="GO" id="GO:0038024">
    <property type="term" value="F:cargo receptor activity"/>
    <property type="evidence" value="ECO:0007669"/>
    <property type="project" value="TreeGrafter"/>
</dbReference>
<proteinExistence type="predicted"/>
<dbReference type="PANTHER" id="PTHR47695">
    <property type="entry name" value="PID DOMAIN-CONTAINING PROTEIN"/>
    <property type="match status" value="1"/>
</dbReference>
<keyword evidence="5" id="KW-0221">Differentiation</keyword>
<dbReference type="InterPro" id="IPR048561">
    <property type="entry name" value="Dab_PTB"/>
</dbReference>
<dbReference type="Gene3D" id="2.30.29.30">
    <property type="entry name" value="Pleckstrin-homology domain (PH domain)/Phosphotyrosine-binding domain (PTB)"/>
    <property type="match status" value="1"/>
</dbReference>
<organism evidence="9 10">
    <name type="scientific">Oreochromis niloticus</name>
    <name type="common">Nile tilapia</name>
    <name type="synonym">Tilapia nilotica</name>
    <dbReference type="NCBI Taxonomy" id="8128"/>
    <lineage>
        <taxon>Eukaryota</taxon>
        <taxon>Metazoa</taxon>
        <taxon>Chordata</taxon>
        <taxon>Craniata</taxon>
        <taxon>Vertebrata</taxon>
        <taxon>Euteleostomi</taxon>
        <taxon>Actinopterygii</taxon>
        <taxon>Neopterygii</taxon>
        <taxon>Teleostei</taxon>
        <taxon>Neoteleostei</taxon>
        <taxon>Acanthomorphata</taxon>
        <taxon>Ovalentaria</taxon>
        <taxon>Cichlomorphae</taxon>
        <taxon>Cichliformes</taxon>
        <taxon>Cichlidae</taxon>
        <taxon>African cichlids</taxon>
        <taxon>Pseudocrenilabrinae</taxon>
        <taxon>Oreochromini</taxon>
        <taxon>Oreochromis</taxon>
    </lineage>
</organism>
<protein>
    <submittedName>
        <fullName evidence="9">DAB adaptor protein 2</fullName>
    </submittedName>
</protein>
<feature type="region of interest" description="Disordered" evidence="6">
    <location>
        <begin position="1"/>
        <end position="47"/>
    </location>
</feature>
<evidence type="ECO:0000256" key="5">
    <source>
        <dbReference type="ARBA" id="ARBA00022782"/>
    </source>
</evidence>
<feature type="compositionally biased region" description="Low complexity" evidence="6">
    <location>
        <begin position="17"/>
        <end position="35"/>
    </location>
</feature>
<dbReference type="GO" id="GO:0005905">
    <property type="term" value="C:clathrin-coated pit"/>
    <property type="evidence" value="ECO:0007669"/>
    <property type="project" value="TreeGrafter"/>
</dbReference>
<evidence type="ECO:0000256" key="1">
    <source>
        <dbReference type="ARBA" id="ARBA00004496"/>
    </source>
</evidence>
<dbReference type="CDD" id="cd01215">
    <property type="entry name" value="PTB_Dab"/>
    <property type="match status" value="1"/>
</dbReference>
<dbReference type="Ensembl" id="ENSONIT00000014009.2">
    <property type="protein sequence ID" value="ENSONIP00000013999.2"/>
    <property type="gene ID" value="ENSONIG00000011119.2"/>
</dbReference>
<sequence>HTMSAEVDRAHASSADPSLTSTASTSNTPPNSPTAQVSKVPFRKEKKKVTEKTDEYLLGRFQGDGVRYKAKLIGIDDVPEARGDKMCQDSMMKLKGMAAAARSQGKHKQRIWVNISMSGIKIIDEKSGVIEHEHVVNKISFIARDVTDNRAFGYVCGAEGQHQFFAIKTAQQAEPLVIDLKDLFQVIFNLRKKEAEGTQKVMEAQAFNFRLEKIFSKSQSMPVEQHDLFGDMSTPPDIQAPNSTSSDLFGAELFAAPSQSEGSSAPDLFNSTPANSAPSAIAALGNLQLGPPATTSVPAVTMWGASSAAPNMFPMPGGTVPGPRPAFPHPSAFGGPPIPPTGWGQMPPQFAAAPLSPPHLSWGQPASTNPFQPNAFPGMGDPQGPSRPPPRAPAKQGPPKVENSAFTALDPLGEKEKKTGKDMFKDFQLAKPPAIPARKGELAAVSDPAPSGKQPGAFDQYFSTKVGLVQDAADHDDFEINKMPSIDASKPAAAPAAAPVPGLLDAAFSSAPILNSSAPPQGPEPGQDMFDKAFGAPDSSPFGVPPVAMVQSFIYDHLSLYYPNPNDHFDNKDIVILEIFYFFFPSIFFFFFLTEYICRSELWFNSCL</sequence>
<keyword evidence="7" id="KW-0472">Membrane</keyword>
<keyword evidence="7" id="KW-1133">Transmembrane helix</keyword>
<keyword evidence="10" id="KW-1185">Reference proteome</keyword>
<dbReference type="GO" id="GO:0010718">
    <property type="term" value="P:positive regulation of epithelial to mesenchymal transition"/>
    <property type="evidence" value="ECO:0007669"/>
    <property type="project" value="TreeGrafter"/>
</dbReference>
<evidence type="ECO:0000256" key="6">
    <source>
        <dbReference type="SAM" id="MobiDB-lite"/>
    </source>
</evidence>
<evidence type="ECO:0000256" key="4">
    <source>
        <dbReference type="ARBA" id="ARBA00022553"/>
    </source>
</evidence>
<feature type="region of interest" description="Disordered" evidence="6">
    <location>
        <begin position="317"/>
        <end position="414"/>
    </location>
</feature>
<accession>I3JYQ4</accession>
<evidence type="ECO:0000256" key="3">
    <source>
        <dbReference type="ARBA" id="ARBA00022490"/>
    </source>
</evidence>